<keyword evidence="1" id="KW-0472">Membrane</keyword>
<dbReference type="GO" id="GO:0010073">
    <property type="term" value="P:meristem maintenance"/>
    <property type="evidence" value="ECO:0007669"/>
    <property type="project" value="InterPro"/>
</dbReference>
<feature type="transmembrane region" description="Helical" evidence="1">
    <location>
        <begin position="31"/>
        <end position="50"/>
    </location>
</feature>
<evidence type="ECO:0000256" key="1">
    <source>
        <dbReference type="SAM" id="Phobius"/>
    </source>
</evidence>
<dbReference type="PANTHER" id="PTHR46033">
    <property type="entry name" value="PROTEIN MAIN-LIKE 2"/>
    <property type="match status" value="1"/>
</dbReference>
<dbReference type="PANTHER" id="PTHR46033:SF8">
    <property type="entry name" value="PROTEIN MAINTENANCE OF MERISTEMS-LIKE"/>
    <property type="match status" value="1"/>
</dbReference>
<accession>A0A444ZW34</accession>
<dbReference type="AlphaFoldDB" id="A0A444ZW34"/>
<evidence type="ECO:0000259" key="2">
    <source>
        <dbReference type="Pfam" id="PF10536"/>
    </source>
</evidence>
<comment type="caution">
    <text evidence="3">The sequence shown here is derived from an EMBL/GenBank/DDBJ whole genome shotgun (WGS) entry which is preliminary data.</text>
</comment>
<evidence type="ECO:0000313" key="3">
    <source>
        <dbReference type="EMBL" id="RYR18435.1"/>
    </source>
</evidence>
<protein>
    <recommendedName>
        <fullName evidence="2">Aminotransferase-like plant mobile domain-containing protein</fullName>
    </recommendedName>
</protein>
<proteinExistence type="predicted"/>
<feature type="domain" description="Aminotransferase-like plant mobile" evidence="2">
    <location>
        <begin position="16"/>
        <end position="110"/>
    </location>
</feature>
<gene>
    <name evidence="3" type="ORF">Ahy_B03g063060</name>
</gene>
<reference evidence="3 4" key="1">
    <citation type="submission" date="2019-01" db="EMBL/GenBank/DDBJ databases">
        <title>Sequencing of cultivated peanut Arachis hypogaea provides insights into genome evolution and oil improvement.</title>
        <authorList>
            <person name="Chen X."/>
        </authorList>
    </citation>
    <scope>NUCLEOTIDE SEQUENCE [LARGE SCALE GENOMIC DNA]</scope>
    <source>
        <strain evidence="4">cv. Fuhuasheng</strain>
        <tissue evidence="3">Leaves</tissue>
    </source>
</reference>
<dbReference type="Proteomes" id="UP000289738">
    <property type="component" value="Chromosome B03"/>
</dbReference>
<dbReference type="InterPro" id="IPR044824">
    <property type="entry name" value="MAIN-like"/>
</dbReference>
<dbReference type="EMBL" id="SDMP01000013">
    <property type="protein sequence ID" value="RYR18435.1"/>
    <property type="molecule type" value="Genomic_DNA"/>
</dbReference>
<evidence type="ECO:0000313" key="4">
    <source>
        <dbReference type="Proteomes" id="UP000289738"/>
    </source>
</evidence>
<sequence>MRTLLCCNKGLKDLIVLNDDIHIQRYVKCHIMLLFGTILFGNKSVAAVHWKFLPLLRNFAGIIQFSWESACLAHLYRSLCRATRVDCKEMDGPLTLLLTWAWICLPFLVPIFGNLRVFPIANSAPGYGRENREAEAEAIRPTQTLNPRILKTATPKYFRKLKRASAVTSTEILGLYGRI</sequence>
<keyword evidence="1" id="KW-0812">Transmembrane</keyword>
<organism evidence="3 4">
    <name type="scientific">Arachis hypogaea</name>
    <name type="common">Peanut</name>
    <dbReference type="NCBI Taxonomy" id="3818"/>
    <lineage>
        <taxon>Eukaryota</taxon>
        <taxon>Viridiplantae</taxon>
        <taxon>Streptophyta</taxon>
        <taxon>Embryophyta</taxon>
        <taxon>Tracheophyta</taxon>
        <taxon>Spermatophyta</taxon>
        <taxon>Magnoliopsida</taxon>
        <taxon>eudicotyledons</taxon>
        <taxon>Gunneridae</taxon>
        <taxon>Pentapetalae</taxon>
        <taxon>rosids</taxon>
        <taxon>fabids</taxon>
        <taxon>Fabales</taxon>
        <taxon>Fabaceae</taxon>
        <taxon>Papilionoideae</taxon>
        <taxon>50 kb inversion clade</taxon>
        <taxon>dalbergioids sensu lato</taxon>
        <taxon>Dalbergieae</taxon>
        <taxon>Pterocarpus clade</taxon>
        <taxon>Arachis</taxon>
    </lineage>
</organism>
<dbReference type="Pfam" id="PF10536">
    <property type="entry name" value="PMD"/>
    <property type="match status" value="1"/>
</dbReference>
<keyword evidence="1" id="KW-1133">Transmembrane helix</keyword>
<name>A0A444ZW34_ARAHY</name>
<keyword evidence="4" id="KW-1185">Reference proteome</keyword>
<dbReference type="InterPro" id="IPR019557">
    <property type="entry name" value="AminoTfrase-like_pln_mobile"/>
</dbReference>
<feature type="transmembrane region" description="Helical" evidence="1">
    <location>
        <begin position="94"/>
        <end position="113"/>
    </location>
</feature>